<keyword evidence="4" id="KW-0812">Transmembrane</keyword>
<organism evidence="6 7">
    <name type="scientific">Candidatus Yanofskybacteria bacterium GW2011_GWD1_39_16</name>
    <dbReference type="NCBI Taxonomy" id="1619030"/>
    <lineage>
        <taxon>Bacteria</taxon>
        <taxon>Candidatus Yanofskyibacteriota</taxon>
    </lineage>
</organism>
<keyword evidence="3" id="KW-0624">Polysaccharide degradation</keyword>
<evidence type="ECO:0000259" key="5">
    <source>
        <dbReference type="Pfam" id="PF00331"/>
    </source>
</evidence>
<dbReference type="Proteomes" id="UP000033996">
    <property type="component" value="Unassembled WGS sequence"/>
</dbReference>
<protein>
    <recommendedName>
        <fullName evidence="5">GH10 domain-containing protein</fullName>
    </recommendedName>
</protein>
<dbReference type="Gene3D" id="3.20.20.80">
    <property type="entry name" value="Glycosidases"/>
    <property type="match status" value="1"/>
</dbReference>
<evidence type="ECO:0000256" key="1">
    <source>
        <dbReference type="ARBA" id="ARBA00022801"/>
    </source>
</evidence>
<feature type="transmembrane region" description="Helical" evidence="4">
    <location>
        <begin position="12"/>
        <end position="27"/>
    </location>
</feature>
<feature type="domain" description="GH10" evidence="5">
    <location>
        <begin position="75"/>
        <end position="201"/>
    </location>
</feature>
<gene>
    <name evidence="6" type="ORF">UT35_C0019G0006</name>
</gene>
<evidence type="ECO:0000313" key="6">
    <source>
        <dbReference type="EMBL" id="KKR07899.1"/>
    </source>
</evidence>
<dbReference type="EMBL" id="LBWL01000019">
    <property type="protein sequence ID" value="KKR07899.1"/>
    <property type="molecule type" value="Genomic_DNA"/>
</dbReference>
<reference evidence="6 7" key="1">
    <citation type="journal article" date="2015" name="Nature">
        <title>rRNA introns, odd ribosomes, and small enigmatic genomes across a large radiation of phyla.</title>
        <authorList>
            <person name="Brown C.T."/>
            <person name="Hug L.A."/>
            <person name="Thomas B.C."/>
            <person name="Sharon I."/>
            <person name="Castelle C.J."/>
            <person name="Singh A."/>
            <person name="Wilkins M.J."/>
            <person name="Williams K.H."/>
            <person name="Banfield J.F."/>
        </authorList>
    </citation>
    <scope>NUCLEOTIDE SEQUENCE [LARGE SCALE GENOMIC DNA]</scope>
</reference>
<keyword evidence="2" id="KW-0119">Carbohydrate metabolism</keyword>
<keyword evidence="1" id="KW-0378">Hydrolase</keyword>
<sequence length="336" mass="39639">MKLLNKIIRARWLYVLVAIIIFFYFLQRDASPVSDPGLGASFSKFHSDELGLDWKNVYQAALTDLHIKNFRLSAHWPMVEPSDGKFNFSELDYQVKEAQKNNATVIMAVGRRLPGWPECHSPDWATKLSKTDQQQRVLRLIETVVNRYKGYNNIRYWQVENEPFLSYFSHVTCGDLDKNFLKKEIALVRQLDPNRKILITDSGEFGSWVGAYQAGDVFGTSQYLYIWFKNLNMPFRYPIGPWFFHIKENLIRTFYGDKPIIAIEVSSEPWLPQPIVETPMKVLLERMGPDKFQEMIEFSHRSGFDDIYYWGVEWWYWMRENGHPEFWSIAKTLFAK</sequence>
<dbReference type="InterPro" id="IPR001000">
    <property type="entry name" value="GH10_dom"/>
</dbReference>
<accession>A0A837HQD4</accession>
<evidence type="ECO:0000256" key="4">
    <source>
        <dbReference type="SAM" id="Phobius"/>
    </source>
</evidence>
<dbReference type="GO" id="GO:0000272">
    <property type="term" value="P:polysaccharide catabolic process"/>
    <property type="evidence" value="ECO:0007669"/>
    <property type="project" value="UniProtKB-KW"/>
</dbReference>
<evidence type="ECO:0000256" key="3">
    <source>
        <dbReference type="ARBA" id="ARBA00023326"/>
    </source>
</evidence>
<evidence type="ECO:0000313" key="7">
    <source>
        <dbReference type="Proteomes" id="UP000033996"/>
    </source>
</evidence>
<dbReference type="GO" id="GO:0004553">
    <property type="term" value="F:hydrolase activity, hydrolyzing O-glycosyl compounds"/>
    <property type="evidence" value="ECO:0007669"/>
    <property type="project" value="InterPro"/>
</dbReference>
<dbReference type="Pfam" id="PF00331">
    <property type="entry name" value="Glyco_hydro_10"/>
    <property type="match status" value="1"/>
</dbReference>
<keyword evidence="4" id="KW-1133">Transmembrane helix</keyword>
<proteinExistence type="predicted"/>
<dbReference type="InterPro" id="IPR017853">
    <property type="entry name" value="GH"/>
</dbReference>
<evidence type="ECO:0000256" key="2">
    <source>
        <dbReference type="ARBA" id="ARBA00023277"/>
    </source>
</evidence>
<keyword evidence="4" id="KW-0472">Membrane</keyword>
<dbReference type="AlphaFoldDB" id="A0A837HQD4"/>
<dbReference type="SUPFAM" id="SSF51445">
    <property type="entry name" value="(Trans)glycosidases"/>
    <property type="match status" value="1"/>
</dbReference>
<name>A0A837HQD4_9BACT</name>
<comment type="caution">
    <text evidence="6">The sequence shown here is derived from an EMBL/GenBank/DDBJ whole genome shotgun (WGS) entry which is preliminary data.</text>
</comment>